<dbReference type="OrthoDB" id="9773927at2"/>
<evidence type="ECO:0000313" key="1">
    <source>
        <dbReference type="EMBL" id="OME93883.1"/>
    </source>
</evidence>
<evidence type="ECO:0008006" key="3">
    <source>
        <dbReference type="Google" id="ProtNLM"/>
    </source>
</evidence>
<dbReference type="EMBL" id="MRTF01000003">
    <property type="protein sequence ID" value="OME93883.1"/>
    <property type="molecule type" value="Genomic_DNA"/>
</dbReference>
<dbReference type="Pfam" id="PF14907">
    <property type="entry name" value="NTP_transf_5"/>
    <property type="match status" value="1"/>
</dbReference>
<proteinExistence type="predicted"/>
<accession>A0A1R1B4I1</accession>
<name>A0A1R1B4I1_PAELA</name>
<sequence length="399" mass="47159">MINFIGVDTLIIEDAVKLDLSDISKELSFLLYLLRNNTHEEILIKQYASDVDWDMFMKLALHHRVYPLVYLRLKGVDASLIPFEVMASLQQHYHSNVMKMLHLSREMSQLCEALKDTGVRTLLLKGPILATQLYGDLAHRTSKDLDILVDADDVERVERVLVQLGYELQDERILGNWKKTSHHLSYEHKKHSAQIEVHWRLNPHYNKSFSFDLLWERRNDVMLSHQIYHYLGNEDLLNYLADHGARHGWFRLRWLMDIARLLPMINSNDMKAHFERYGGQQYVGQAFILLSRLFSVDIPHDMTVLTINSKAHRLAQSALYYIKRIVKLNPVPEKSVAWRYNRYLFSLMTGQQKVLYILNKFLPNSRDASVLPLPKSLHFLYYPLRPFLWFWRRMKQPSI</sequence>
<dbReference type="Proteomes" id="UP000187074">
    <property type="component" value="Unassembled WGS sequence"/>
</dbReference>
<dbReference type="STRING" id="1401.BK123_11615"/>
<dbReference type="AlphaFoldDB" id="A0A1R1B4I1"/>
<reference evidence="1 2" key="1">
    <citation type="submission" date="2016-11" db="EMBL/GenBank/DDBJ databases">
        <title>Paenibacillus species isolates.</title>
        <authorList>
            <person name="Beno S.M."/>
        </authorList>
    </citation>
    <scope>NUCLEOTIDE SEQUENCE [LARGE SCALE GENOMIC DNA]</scope>
    <source>
        <strain evidence="1 2">FSL F4-0100</strain>
    </source>
</reference>
<comment type="caution">
    <text evidence="1">The sequence shown here is derived from an EMBL/GenBank/DDBJ whole genome shotgun (WGS) entry which is preliminary data.</text>
</comment>
<dbReference type="RefSeq" id="WP_076322553.1">
    <property type="nucleotide sequence ID" value="NZ_JBCMXI010000006.1"/>
</dbReference>
<dbReference type="InterPro" id="IPR039498">
    <property type="entry name" value="NTP_transf_5"/>
</dbReference>
<dbReference type="SUPFAM" id="SSF81301">
    <property type="entry name" value="Nucleotidyltransferase"/>
    <property type="match status" value="1"/>
</dbReference>
<protein>
    <recommendedName>
        <fullName evidence="3">Renal dipeptidase</fullName>
    </recommendedName>
</protein>
<organism evidence="1 2">
    <name type="scientific">Paenibacillus lautus</name>
    <name type="common">Bacillus lautus</name>
    <dbReference type="NCBI Taxonomy" id="1401"/>
    <lineage>
        <taxon>Bacteria</taxon>
        <taxon>Bacillati</taxon>
        <taxon>Bacillota</taxon>
        <taxon>Bacilli</taxon>
        <taxon>Bacillales</taxon>
        <taxon>Paenibacillaceae</taxon>
        <taxon>Paenibacillus</taxon>
    </lineage>
</organism>
<evidence type="ECO:0000313" key="2">
    <source>
        <dbReference type="Proteomes" id="UP000187074"/>
    </source>
</evidence>
<dbReference type="Gene3D" id="3.30.460.40">
    <property type="match status" value="1"/>
</dbReference>
<dbReference type="InterPro" id="IPR043519">
    <property type="entry name" value="NT_sf"/>
</dbReference>
<gene>
    <name evidence="1" type="ORF">BK123_11615</name>
</gene>